<organism evidence="1 2">
    <name type="scientific">Mycobacterium kansasii</name>
    <dbReference type="NCBI Taxonomy" id="1768"/>
    <lineage>
        <taxon>Bacteria</taxon>
        <taxon>Bacillati</taxon>
        <taxon>Actinomycetota</taxon>
        <taxon>Actinomycetes</taxon>
        <taxon>Mycobacteriales</taxon>
        <taxon>Mycobacteriaceae</taxon>
        <taxon>Mycobacterium</taxon>
    </lineage>
</organism>
<name>A0A1V3XL57_MYCKA</name>
<dbReference type="AlphaFoldDB" id="A0A1V3XL57"/>
<dbReference type="Proteomes" id="UP000189229">
    <property type="component" value="Unassembled WGS sequence"/>
</dbReference>
<evidence type="ECO:0000313" key="2">
    <source>
        <dbReference type="Proteomes" id="UP000189229"/>
    </source>
</evidence>
<accession>A0A1V3XL57</accession>
<reference evidence="1 2" key="1">
    <citation type="submission" date="2017-02" db="EMBL/GenBank/DDBJ databases">
        <title>Complete genome sequences of Mycobacterium kansasii strains isolated from rhesus macaques.</title>
        <authorList>
            <person name="Panda A."/>
            <person name="Nagaraj S."/>
            <person name="Zhao X."/>
            <person name="Tettelin H."/>
            <person name="Detolla L.J."/>
        </authorList>
    </citation>
    <scope>NUCLEOTIDE SEQUENCE [LARGE SCALE GENOMIC DNA]</scope>
    <source>
        <strain evidence="1 2">11-3813</strain>
    </source>
</reference>
<comment type="caution">
    <text evidence="1">The sequence shown here is derived from an EMBL/GenBank/DDBJ whole genome shotgun (WGS) entry which is preliminary data.</text>
</comment>
<gene>
    <name evidence="1" type="ORF">BZL30_2735</name>
</gene>
<protein>
    <submittedName>
        <fullName evidence="1">Uncharacterized protein</fullName>
    </submittedName>
</protein>
<proteinExistence type="predicted"/>
<dbReference type="EMBL" id="MVBM01000002">
    <property type="protein sequence ID" value="OOK79201.1"/>
    <property type="molecule type" value="Genomic_DNA"/>
</dbReference>
<evidence type="ECO:0000313" key="1">
    <source>
        <dbReference type="EMBL" id="OOK79201.1"/>
    </source>
</evidence>
<sequence>MARQHGGHVEFGERGAAVLDVVRGMISMPSSSAAVFMRPWVSTTAATRSVPRSSRRCASPSIAYVLPTPGAAPDRCGVLRVCEGVDGAHTTIIHPQR</sequence>